<accession>A0AAN9C5M8</accession>
<evidence type="ECO:0000256" key="1">
    <source>
        <dbReference type="SAM" id="Phobius"/>
    </source>
</evidence>
<organism evidence="2 3">
    <name type="scientific">Littorina saxatilis</name>
    <dbReference type="NCBI Taxonomy" id="31220"/>
    <lineage>
        <taxon>Eukaryota</taxon>
        <taxon>Metazoa</taxon>
        <taxon>Spiralia</taxon>
        <taxon>Lophotrochozoa</taxon>
        <taxon>Mollusca</taxon>
        <taxon>Gastropoda</taxon>
        <taxon>Caenogastropoda</taxon>
        <taxon>Littorinimorpha</taxon>
        <taxon>Littorinoidea</taxon>
        <taxon>Littorinidae</taxon>
        <taxon>Littorina</taxon>
    </lineage>
</organism>
<evidence type="ECO:0008006" key="4">
    <source>
        <dbReference type="Google" id="ProtNLM"/>
    </source>
</evidence>
<protein>
    <recommendedName>
        <fullName evidence="4">Transmembrane protein</fullName>
    </recommendedName>
</protein>
<name>A0AAN9C5M8_9CAEN</name>
<comment type="caution">
    <text evidence="2">The sequence shown here is derived from an EMBL/GenBank/DDBJ whole genome shotgun (WGS) entry which is preliminary data.</text>
</comment>
<proteinExistence type="predicted"/>
<evidence type="ECO:0000313" key="3">
    <source>
        <dbReference type="Proteomes" id="UP001374579"/>
    </source>
</evidence>
<keyword evidence="1" id="KW-0472">Membrane</keyword>
<keyword evidence="1" id="KW-1133">Transmembrane helix</keyword>
<evidence type="ECO:0000313" key="2">
    <source>
        <dbReference type="EMBL" id="KAK7114835.1"/>
    </source>
</evidence>
<feature type="transmembrane region" description="Helical" evidence="1">
    <location>
        <begin position="64"/>
        <end position="87"/>
    </location>
</feature>
<sequence length="139" mass="15290">MSSNAPHQKGGTPPQYNYAYNHGGAVTGVQVSDVNVSYDQPSVVQVTQPAMVISEAPPDPKCGLILSALTAFFCCGIFGGIATLIAWKARLQVFDRKFLHARHTMTIMWIFFGLALFFGVLIWAMIIIRLQLLFVSINN</sequence>
<keyword evidence="1" id="KW-0812">Transmembrane</keyword>
<keyword evidence="3" id="KW-1185">Reference proteome</keyword>
<feature type="transmembrane region" description="Helical" evidence="1">
    <location>
        <begin position="107"/>
        <end position="128"/>
    </location>
</feature>
<reference evidence="2 3" key="1">
    <citation type="submission" date="2024-02" db="EMBL/GenBank/DDBJ databases">
        <title>Chromosome-scale genome assembly of the rough periwinkle Littorina saxatilis.</title>
        <authorList>
            <person name="De Jode A."/>
            <person name="Faria R."/>
            <person name="Formenti G."/>
            <person name="Sims Y."/>
            <person name="Smith T.P."/>
            <person name="Tracey A."/>
            <person name="Wood J.M.D."/>
            <person name="Zagrodzka Z.B."/>
            <person name="Johannesson K."/>
            <person name="Butlin R.K."/>
            <person name="Leder E.H."/>
        </authorList>
    </citation>
    <scope>NUCLEOTIDE SEQUENCE [LARGE SCALE GENOMIC DNA]</scope>
    <source>
        <strain evidence="2">Snail1</strain>
        <tissue evidence="2">Muscle</tissue>
    </source>
</reference>
<dbReference type="EMBL" id="JBAMIC010000001">
    <property type="protein sequence ID" value="KAK7114835.1"/>
    <property type="molecule type" value="Genomic_DNA"/>
</dbReference>
<dbReference type="AlphaFoldDB" id="A0AAN9C5M8"/>
<dbReference type="Proteomes" id="UP001374579">
    <property type="component" value="Unassembled WGS sequence"/>
</dbReference>
<gene>
    <name evidence="2" type="ORF">V1264_000826</name>
</gene>